<accession>A0A1S9J9J1</accession>
<dbReference type="AlphaFoldDB" id="A0A1S9J9J1"/>
<dbReference type="Proteomes" id="UP000868349">
    <property type="component" value="Unassembled WGS sequence"/>
</dbReference>
<sequence length="69" mass="7563">MSLKPSRTLCSVTKVGFVPAGCGVNALSGLQMLPKFNILMFCRTDKRSASGNGIFANSFDFIHRMNCQF</sequence>
<reference evidence="1" key="1">
    <citation type="submission" date="2017-02" db="EMBL/GenBank/DDBJ databases">
        <title>Shigella draft genomes.</title>
        <authorList>
            <person name="Weis A.M."/>
            <person name="Weimer B.C."/>
            <person name="Gilpin B."/>
        </authorList>
    </citation>
    <scope>NUCLEOTIDE SEQUENCE [LARGE SCALE GENOMIC DNA]</scope>
    <source>
        <strain evidence="1">BCW_4868</strain>
    </source>
</reference>
<organism evidence="1">
    <name type="scientific">Shigella boydii</name>
    <dbReference type="NCBI Taxonomy" id="621"/>
    <lineage>
        <taxon>Bacteria</taxon>
        <taxon>Pseudomonadati</taxon>
        <taxon>Pseudomonadota</taxon>
        <taxon>Gammaproteobacteria</taxon>
        <taxon>Enterobacterales</taxon>
        <taxon>Enterobacteriaceae</taxon>
        <taxon>Shigella</taxon>
    </lineage>
</organism>
<gene>
    <name evidence="1" type="ORF">AJR17_015220</name>
</gene>
<name>A0A1S9J9J1_SHIBO</name>
<evidence type="ECO:0000313" key="1">
    <source>
        <dbReference type="EMBL" id="OOO79576.1"/>
    </source>
</evidence>
<proteinExistence type="predicted"/>
<comment type="caution">
    <text evidence="1">The sequence shown here is derived from an EMBL/GenBank/DDBJ whole genome shotgun (WGS) entry which is preliminary data.</text>
</comment>
<protein>
    <submittedName>
        <fullName evidence="1">Uncharacterized protein</fullName>
    </submittedName>
</protein>
<dbReference type="EMBL" id="MSJS02000063">
    <property type="protein sequence ID" value="OOO79576.1"/>
    <property type="molecule type" value="Genomic_DNA"/>
</dbReference>
<dbReference type="AntiFam" id="ANF00065">
    <property type="entry name" value="Translation of REP sequence"/>
</dbReference>